<name>A0A8T7M9F9_9CHLR</name>
<dbReference type="InterPro" id="IPR002033">
    <property type="entry name" value="TatC"/>
</dbReference>
<comment type="subunit">
    <text evidence="5">Forms a complex with TatA.</text>
</comment>
<dbReference type="GO" id="GO:0043953">
    <property type="term" value="P:protein transport by the Tat complex"/>
    <property type="evidence" value="ECO:0007669"/>
    <property type="project" value="UniProtKB-UniRule"/>
</dbReference>
<keyword evidence="9" id="KW-1185">Reference proteome</keyword>
<evidence type="ECO:0000256" key="5">
    <source>
        <dbReference type="HAMAP-Rule" id="MF_00902"/>
    </source>
</evidence>
<keyword evidence="4 5" id="KW-0472">Membrane</keyword>
<dbReference type="GO" id="GO:0009977">
    <property type="term" value="F:proton motive force dependent protein transmembrane transporter activity"/>
    <property type="evidence" value="ECO:0007669"/>
    <property type="project" value="TreeGrafter"/>
</dbReference>
<feature type="transmembrane region" description="Helical" evidence="5">
    <location>
        <begin position="93"/>
        <end position="115"/>
    </location>
</feature>
<feature type="transmembrane region" description="Helical" evidence="5">
    <location>
        <begin position="44"/>
        <end position="62"/>
    </location>
</feature>
<gene>
    <name evidence="5 6" type="primary">tatC</name>
    <name evidence="6" type="ORF">HXX08_22210</name>
    <name evidence="7" type="ORF">OZ401_004126</name>
</gene>
<keyword evidence="5" id="KW-0653">Protein transport</keyword>
<keyword evidence="5" id="KW-0811">Translocation</keyword>
<feature type="transmembrane region" description="Helical" evidence="5">
    <location>
        <begin position="146"/>
        <end position="169"/>
    </location>
</feature>
<dbReference type="PRINTS" id="PR01840">
    <property type="entry name" value="TATCFAMILY"/>
</dbReference>
<dbReference type="RefSeq" id="WP_341470418.1">
    <property type="nucleotide sequence ID" value="NZ_CP128400.1"/>
</dbReference>
<comment type="function">
    <text evidence="5">Part of the twin-arginine translocation (Tat) system that transports large folded proteins containing a characteristic twin-arginine motif in their signal peptide across membranes.</text>
</comment>
<dbReference type="AlphaFoldDB" id="A0A8T7M9F9"/>
<dbReference type="HAMAP" id="MF_00902">
    <property type="entry name" value="TatC"/>
    <property type="match status" value="1"/>
</dbReference>
<reference evidence="7" key="2">
    <citation type="journal article" date="2024" name="Nature">
        <title>Anoxygenic phototroph of the Chloroflexota uses a type I reaction centre.</title>
        <authorList>
            <person name="Tsuji J.M."/>
            <person name="Shaw N.A."/>
            <person name="Nagashima S."/>
            <person name="Venkiteswaran J.J."/>
            <person name="Schiff S.L."/>
            <person name="Watanabe T."/>
            <person name="Fukui M."/>
            <person name="Hanada S."/>
            <person name="Tank M."/>
            <person name="Neufeld J.D."/>
        </authorList>
    </citation>
    <scope>NUCLEOTIDE SEQUENCE</scope>
    <source>
        <strain evidence="7">L227-S17</strain>
    </source>
</reference>
<evidence type="ECO:0000313" key="8">
    <source>
        <dbReference type="Proteomes" id="UP000521676"/>
    </source>
</evidence>
<evidence type="ECO:0000256" key="3">
    <source>
        <dbReference type="ARBA" id="ARBA00022989"/>
    </source>
</evidence>
<organism evidence="6 8">
    <name type="scientific">Candidatus Chlorohelix allophototropha</name>
    <dbReference type="NCBI Taxonomy" id="3003348"/>
    <lineage>
        <taxon>Bacteria</taxon>
        <taxon>Bacillati</taxon>
        <taxon>Chloroflexota</taxon>
        <taxon>Chloroflexia</taxon>
        <taxon>Candidatus Chloroheliales</taxon>
        <taxon>Candidatus Chloroheliaceae</taxon>
        <taxon>Candidatus Chlorohelix</taxon>
    </lineage>
</organism>
<feature type="transmembrane region" description="Helical" evidence="5">
    <location>
        <begin position="231"/>
        <end position="248"/>
    </location>
</feature>
<feature type="transmembrane region" description="Helical" evidence="5">
    <location>
        <begin position="254"/>
        <end position="274"/>
    </location>
</feature>
<proteinExistence type="inferred from homology"/>
<evidence type="ECO:0000256" key="1">
    <source>
        <dbReference type="ARBA" id="ARBA00004141"/>
    </source>
</evidence>
<evidence type="ECO:0000313" key="6">
    <source>
        <dbReference type="EMBL" id="NWJ48582.1"/>
    </source>
</evidence>
<dbReference type="PANTHER" id="PTHR30371:SF0">
    <property type="entry name" value="SEC-INDEPENDENT PROTEIN TRANSLOCASE PROTEIN TATC, CHLOROPLASTIC-RELATED"/>
    <property type="match status" value="1"/>
</dbReference>
<dbReference type="Proteomes" id="UP000521676">
    <property type="component" value="Unassembled WGS sequence"/>
</dbReference>
<dbReference type="GO" id="GO:0033281">
    <property type="term" value="C:TAT protein transport complex"/>
    <property type="evidence" value="ECO:0007669"/>
    <property type="project" value="UniProtKB-UniRule"/>
</dbReference>
<dbReference type="GO" id="GO:0065002">
    <property type="term" value="P:intracellular protein transmembrane transport"/>
    <property type="evidence" value="ECO:0007669"/>
    <property type="project" value="TreeGrafter"/>
</dbReference>
<keyword evidence="2 5" id="KW-0812">Transmembrane</keyword>
<evidence type="ECO:0000256" key="4">
    <source>
        <dbReference type="ARBA" id="ARBA00023136"/>
    </source>
</evidence>
<accession>A0A8T7M9F9</accession>
<keyword evidence="5" id="KW-1003">Cell membrane</keyword>
<keyword evidence="3 5" id="KW-1133">Transmembrane helix</keyword>
<comment type="similarity">
    <text evidence="5">Belongs to the TatC family.</text>
</comment>
<keyword evidence="5" id="KW-0813">Transport</keyword>
<protein>
    <recommendedName>
        <fullName evidence="5">Sec-independent protein translocase protein TatC</fullName>
    </recommendedName>
</protein>
<dbReference type="PANTHER" id="PTHR30371">
    <property type="entry name" value="SEC-INDEPENDENT PROTEIN TRANSLOCASE PROTEIN TATC"/>
    <property type="match status" value="1"/>
</dbReference>
<feature type="transmembrane region" description="Helical" evidence="5">
    <location>
        <begin position="201"/>
        <end position="219"/>
    </location>
</feature>
<dbReference type="Proteomes" id="UP001431572">
    <property type="component" value="Chromosome 2"/>
</dbReference>
<comment type="subcellular location">
    <subcellularLocation>
        <location evidence="5">Cell membrane</location>
        <topology evidence="5">Multi-pass membrane protein</topology>
    </subcellularLocation>
    <subcellularLocation>
        <location evidence="1">Membrane</location>
        <topology evidence="1">Multi-pass membrane protein</topology>
    </subcellularLocation>
</comment>
<evidence type="ECO:0000313" key="9">
    <source>
        <dbReference type="Proteomes" id="UP001431572"/>
    </source>
</evidence>
<dbReference type="Pfam" id="PF00902">
    <property type="entry name" value="TatC"/>
    <property type="match status" value="1"/>
</dbReference>
<dbReference type="EMBL" id="CP128400">
    <property type="protein sequence ID" value="WJW68512.1"/>
    <property type="molecule type" value="Genomic_DNA"/>
</dbReference>
<reference evidence="6 8" key="1">
    <citation type="submission" date="2020-06" db="EMBL/GenBank/DDBJ databases">
        <title>Anoxygenic phototrophic Chloroflexota member uses a Type I reaction center.</title>
        <authorList>
            <person name="Tsuji J.M."/>
            <person name="Shaw N.A."/>
            <person name="Nagashima S."/>
            <person name="Venkiteswaran J."/>
            <person name="Schiff S.L."/>
            <person name="Hanada S."/>
            <person name="Tank M."/>
            <person name="Neufeld J.D."/>
        </authorList>
    </citation>
    <scope>NUCLEOTIDE SEQUENCE [LARGE SCALE GENOMIC DNA]</scope>
    <source>
        <strain evidence="6">L227-S17</strain>
    </source>
</reference>
<dbReference type="EMBL" id="JACATZ010000003">
    <property type="protein sequence ID" value="NWJ48582.1"/>
    <property type="molecule type" value="Genomic_DNA"/>
</dbReference>
<dbReference type="NCBIfam" id="TIGR00945">
    <property type="entry name" value="tatC"/>
    <property type="match status" value="1"/>
</dbReference>
<evidence type="ECO:0000256" key="2">
    <source>
        <dbReference type="ARBA" id="ARBA00022692"/>
    </source>
</evidence>
<sequence length="277" mass="31061">MLMNIVQTVRKLRLPGRKDKSKKPKVQAGQMTFLEHLAELRTRLIWVTLSVLLGTSATLAFSHDMVGLFIDLGKEANPKINFINTELVHGFSVYFYVSIYAGILLSSPVIVYHLIAFLAPALEPESEPGQIGYENEVKMLKSIKRALIVAIPMVAVFFVSGVVFCYYFVLPPAIKFLTTFGADQFTPTLTAMSYITTVTKVMFWTGVVFEIPIVMYALAKAQIVKWKTFVKWWKFAIVFSLVISAFINPSPDPVMQLMIAGPIMGLYLLGILFARFA</sequence>
<evidence type="ECO:0000313" key="7">
    <source>
        <dbReference type="EMBL" id="WJW68512.1"/>
    </source>
</evidence>